<evidence type="ECO:0000256" key="2">
    <source>
        <dbReference type="SAM" id="MobiDB-lite"/>
    </source>
</evidence>
<organism evidence="3">
    <name type="scientific">Spironucleus salmonicida</name>
    <dbReference type="NCBI Taxonomy" id="348837"/>
    <lineage>
        <taxon>Eukaryota</taxon>
        <taxon>Metamonada</taxon>
        <taxon>Diplomonadida</taxon>
        <taxon>Hexamitidae</taxon>
        <taxon>Hexamitinae</taxon>
        <taxon>Spironucleus</taxon>
    </lineage>
</organism>
<proteinExistence type="predicted"/>
<dbReference type="VEuPathDB" id="GiardiaDB:SS50377_23694"/>
<gene>
    <name evidence="3" type="ORF">SS50377_11289</name>
    <name evidence="4" type="ORF">SS50377_23694</name>
</gene>
<dbReference type="EMBL" id="KI545981">
    <property type="protein sequence ID" value="EST48676.1"/>
    <property type="molecule type" value="Genomic_DNA"/>
</dbReference>
<reference evidence="4" key="2">
    <citation type="submission" date="2020-12" db="EMBL/GenBank/DDBJ databases">
        <title>New Spironucleus salmonicida genome in near-complete chromosomes.</title>
        <authorList>
            <person name="Xu F."/>
            <person name="Kurt Z."/>
            <person name="Jimenez-Gonzalez A."/>
            <person name="Astvaldsson A."/>
            <person name="Andersson J.O."/>
            <person name="Svard S.G."/>
        </authorList>
    </citation>
    <scope>NUCLEOTIDE SEQUENCE</scope>
    <source>
        <strain evidence="4">ATCC 50377</strain>
    </source>
</reference>
<feature type="region of interest" description="Disordered" evidence="2">
    <location>
        <begin position="817"/>
        <end position="838"/>
    </location>
</feature>
<dbReference type="AlphaFoldDB" id="V6LYA1"/>
<name>V6LYA1_9EUKA</name>
<dbReference type="Gene3D" id="3.40.630.10">
    <property type="entry name" value="Zn peptidases"/>
    <property type="match status" value="1"/>
</dbReference>
<evidence type="ECO:0000256" key="1">
    <source>
        <dbReference type="ARBA" id="ARBA00001947"/>
    </source>
</evidence>
<protein>
    <submittedName>
        <fullName evidence="4">Peptidase M14 like family protein</fullName>
    </submittedName>
    <submittedName>
        <fullName evidence="3">Peptidase M14-like domain protein</fullName>
    </submittedName>
</protein>
<dbReference type="Proteomes" id="UP000018208">
    <property type="component" value="Unassembled WGS sequence"/>
</dbReference>
<dbReference type="OrthoDB" id="10254226at2759"/>
<evidence type="ECO:0000313" key="3">
    <source>
        <dbReference type="EMBL" id="EST48676.1"/>
    </source>
</evidence>
<sequence>MQKQDLIQTLLTRGDHYSVADSIIANAKLPQPMPTQDGRDQLPKLDYLKGQTFQHSQAAPGVPAPKLAFQPLILPPQQLKVPIDSPQMLLNYPNPELAESHPAVTFSDQEPYKKQESLELLQKTKKILIFHSLLNIGAKPFSLKLSNAYKVESRFETANLFAIYANGTNFDILLRPDLTTSNHQMSFAFAISGLKQGSYTFKVNNLLKPLKQPFQPLIFTDKYSRIGSEICCYSGSFQRKTPYFYLDAMPSVGLAANGFRVQEMSEFKQQQVNFKNFLKKSGLMQKSGKLKKGVEISYNAPGNYYCYIFKFEVQADQEIVYFSSQLNCSYGWILNKLQQINTKILQKGVKIEMLSYCRSYFGNQVPLVKIYQYSEKDKKSFLILSKTSPQDNSASFALTGFINDLLCEYDGEYQEQIEKANEKEKIQLKIWYNKHLQQRQILLNTYVFYVLPVYAVDGTISGNCRTDNFGINFQKFFHEEGNYRTPQQVLFNQFIKEIRADFLLDLRSSTSIQKWKIDQISIVNHQPIKMKIWEIFGNLGIVPKLPQEVLTRMFQERRSKAFITSQEQHQQQRPPPDEVPLIEIDKKFVSLEVEKQIYEYCLQNKQYFVESSLFSFCKKFPNFDYEQSTTTGFNPEEQYSNIRYIVNKYGGKAYTVYIPSFGDSQTQYCVKDFQTVGRNILEFIEFLHNTNDLQKIREDISEEYSKWVNAAILATIGKGLLAQVDIDRYSDSVKQQLPDQLKTYAQMTDRERYEILIDFNENVDYREALDLNKQELAGFDSDDSVNDNELDIKVTKETDEQKVQRLEEMKIIKDLFDTHFPVPPKKKSKKGKKGKNKK</sequence>
<dbReference type="PANTHER" id="PTHR12756:SF45">
    <property type="entry name" value="CYTOSOLIC CARBOXYPEPTIDASE NNA1"/>
    <property type="match status" value="1"/>
</dbReference>
<dbReference type="InterPro" id="IPR050821">
    <property type="entry name" value="Cytosolic_carboxypeptidase"/>
</dbReference>
<dbReference type="PANTHER" id="PTHR12756">
    <property type="entry name" value="CYTOSOLIC CARBOXYPEPTIDASE"/>
    <property type="match status" value="1"/>
</dbReference>
<comment type="cofactor">
    <cofactor evidence="1">
        <name>Zn(2+)</name>
        <dbReference type="ChEBI" id="CHEBI:29105"/>
    </cofactor>
</comment>
<evidence type="ECO:0000313" key="4">
    <source>
        <dbReference type="EMBL" id="KAH0573759.1"/>
    </source>
</evidence>
<dbReference type="EMBL" id="AUWU02000004">
    <property type="protein sequence ID" value="KAH0573759.1"/>
    <property type="molecule type" value="Genomic_DNA"/>
</dbReference>
<dbReference type="SUPFAM" id="SSF53187">
    <property type="entry name" value="Zn-dependent exopeptidases"/>
    <property type="match status" value="1"/>
</dbReference>
<evidence type="ECO:0000313" key="5">
    <source>
        <dbReference type="Proteomes" id="UP000018208"/>
    </source>
</evidence>
<keyword evidence="5" id="KW-1185">Reference proteome</keyword>
<feature type="compositionally biased region" description="Basic residues" evidence="2">
    <location>
        <begin position="824"/>
        <end position="838"/>
    </location>
</feature>
<reference evidence="3 4" key="1">
    <citation type="journal article" date="2014" name="PLoS Genet.">
        <title>The Genome of Spironucleus salmonicida Highlights a Fish Pathogen Adapted to Fluctuating Environments.</title>
        <authorList>
            <person name="Xu F."/>
            <person name="Jerlstrom-Hultqvist J."/>
            <person name="Einarsson E."/>
            <person name="Astvaldsson A."/>
            <person name="Svard S.G."/>
            <person name="Andersson J.O."/>
        </authorList>
    </citation>
    <scope>NUCLEOTIDE SEQUENCE</scope>
    <source>
        <strain evidence="4">ATCC 50377</strain>
    </source>
</reference>
<accession>V6LYA1</accession>
<dbReference type="Gene3D" id="2.60.40.3120">
    <property type="match status" value="1"/>
</dbReference>